<dbReference type="Proteomes" id="UP001597546">
    <property type="component" value="Unassembled WGS sequence"/>
</dbReference>
<dbReference type="EMBL" id="JBHULV010000008">
    <property type="protein sequence ID" value="MFD2730534.1"/>
    <property type="molecule type" value="Genomic_DNA"/>
</dbReference>
<keyword evidence="1" id="KW-1133">Transmembrane helix</keyword>
<evidence type="ECO:0000313" key="3">
    <source>
        <dbReference type="Proteomes" id="UP001597546"/>
    </source>
</evidence>
<dbReference type="PANTHER" id="PTHR40394:SF2">
    <property type="entry name" value="QUINOL:CYTOCHROME C OXIDOREDUCTASE MEMBRANE PROTEIN"/>
    <property type="match status" value="1"/>
</dbReference>
<feature type="transmembrane region" description="Helical" evidence="1">
    <location>
        <begin position="56"/>
        <end position="76"/>
    </location>
</feature>
<dbReference type="RefSeq" id="WP_379040700.1">
    <property type="nucleotide sequence ID" value="NZ_JBHSKW010000005.1"/>
</dbReference>
<sequence>MSNIKYILGLFEDPDDMMHGIDKLQENKISIYDVYTPMPIHGIENKLGVKRSRLPIVAFICGSIGGLTAFSMIYYMMVTDWPMNIGGKPNFALPDYIPITFEWTVLFCAFGMVAAFFFRNHLFPGRAPRVMEFRATADRFVIAIDAKAGDNAKIDSLLKEAGAIEVKHNDRKYLSYE</sequence>
<organism evidence="2 3">
    <name type="scientific">Pedobacter alpinus</name>
    <dbReference type="NCBI Taxonomy" id="1590643"/>
    <lineage>
        <taxon>Bacteria</taxon>
        <taxon>Pseudomonadati</taxon>
        <taxon>Bacteroidota</taxon>
        <taxon>Sphingobacteriia</taxon>
        <taxon>Sphingobacteriales</taxon>
        <taxon>Sphingobacteriaceae</taxon>
        <taxon>Pedobacter</taxon>
    </lineage>
</organism>
<feature type="transmembrane region" description="Helical" evidence="1">
    <location>
        <begin position="96"/>
        <end position="118"/>
    </location>
</feature>
<comment type="caution">
    <text evidence="2">The sequence shown here is derived from an EMBL/GenBank/DDBJ whole genome shotgun (WGS) entry which is preliminary data.</text>
</comment>
<keyword evidence="1" id="KW-0472">Membrane</keyword>
<keyword evidence="1" id="KW-0812">Transmembrane</keyword>
<evidence type="ECO:0000313" key="2">
    <source>
        <dbReference type="EMBL" id="MFD2730534.1"/>
    </source>
</evidence>
<gene>
    <name evidence="2" type="ORF">ACFSSE_02360</name>
</gene>
<accession>A0ABW5TNA5</accession>
<dbReference type="InterPro" id="IPR021776">
    <property type="entry name" value="ActD"/>
</dbReference>
<evidence type="ECO:0000256" key="1">
    <source>
        <dbReference type="SAM" id="Phobius"/>
    </source>
</evidence>
<proteinExistence type="predicted"/>
<dbReference type="PANTHER" id="PTHR40394">
    <property type="entry name" value="LIPOPROTEIN-RELATED"/>
    <property type="match status" value="1"/>
</dbReference>
<reference evidence="3" key="1">
    <citation type="journal article" date="2019" name="Int. J. Syst. Evol. Microbiol.">
        <title>The Global Catalogue of Microorganisms (GCM) 10K type strain sequencing project: providing services to taxonomists for standard genome sequencing and annotation.</title>
        <authorList>
            <consortium name="The Broad Institute Genomics Platform"/>
            <consortium name="The Broad Institute Genome Sequencing Center for Infectious Disease"/>
            <person name="Wu L."/>
            <person name="Ma J."/>
        </authorList>
    </citation>
    <scope>NUCLEOTIDE SEQUENCE [LARGE SCALE GENOMIC DNA]</scope>
    <source>
        <strain evidence="3">KCTC 42456</strain>
    </source>
</reference>
<dbReference type="Pfam" id="PF11821">
    <property type="entry name" value="ActD"/>
    <property type="match status" value="1"/>
</dbReference>
<protein>
    <submittedName>
        <fullName evidence="2">DUF3341 domain-containing protein</fullName>
    </submittedName>
</protein>
<keyword evidence="3" id="KW-1185">Reference proteome</keyword>
<name>A0ABW5TNA5_9SPHI</name>